<dbReference type="PIRSF" id="PIRSF002191">
    <property type="entry name" value="Ribosomal_L19"/>
    <property type="match status" value="1"/>
</dbReference>
<dbReference type="PANTHER" id="PTHR15680">
    <property type="entry name" value="RIBOSOMAL PROTEIN L19"/>
    <property type="match status" value="1"/>
</dbReference>
<accession>A0A2H0LME4</accession>
<keyword evidence="2 5" id="KW-0689">Ribosomal protein</keyword>
<dbReference type="GO" id="GO:0022625">
    <property type="term" value="C:cytosolic large ribosomal subunit"/>
    <property type="evidence" value="ECO:0007669"/>
    <property type="project" value="TreeGrafter"/>
</dbReference>
<dbReference type="PANTHER" id="PTHR15680:SF9">
    <property type="entry name" value="LARGE RIBOSOMAL SUBUNIT PROTEIN BL19M"/>
    <property type="match status" value="1"/>
</dbReference>
<dbReference type="GO" id="GO:0003735">
    <property type="term" value="F:structural constituent of ribosome"/>
    <property type="evidence" value="ECO:0007669"/>
    <property type="project" value="InterPro"/>
</dbReference>
<comment type="similarity">
    <text evidence="1 4">Belongs to the bacterial ribosomal protein bL19 family.</text>
</comment>
<dbReference type="AlphaFoldDB" id="A0A2H0LME4"/>
<organism evidence="5 6">
    <name type="scientific">Candidatus Abzuiibacterium crystallinum</name>
    <dbReference type="NCBI Taxonomy" id="1974748"/>
    <lineage>
        <taxon>Bacteria</taxon>
        <taxon>Pseudomonadati</taxon>
        <taxon>Candidatus Omnitrophota</taxon>
        <taxon>Candidatus Abzuiibacterium</taxon>
    </lineage>
</organism>
<comment type="function">
    <text evidence="4">This protein is located at the 30S-50S ribosomal subunit interface and may play a role in the structure and function of the aminoacyl-tRNA binding site.</text>
</comment>
<dbReference type="SUPFAM" id="SSF50104">
    <property type="entry name" value="Translation proteins SH3-like domain"/>
    <property type="match status" value="1"/>
</dbReference>
<evidence type="ECO:0000256" key="2">
    <source>
        <dbReference type="ARBA" id="ARBA00022980"/>
    </source>
</evidence>
<dbReference type="InterPro" id="IPR038657">
    <property type="entry name" value="Ribosomal_bL19_sf"/>
</dbReference>
<evidence type="ECO:0000313" key="6">
    <source>
        <dbReference type="Proteomes" id="UP000230859"/>
    </source>
</evidence>
<reference evidence="5 6" key="1">
    <citation type="submission" date="2017-09" db="EMBL/GenBank/DDBJ databases">
        <title>Depth-based differentiation of microbial function through sediment-hosted aquifers and enrichment of novel symbionts in the deep terrestrial subsurface.</title>
        <authorList>
            <person name="Probst A.J."/>
            <person name="Ladd B."/>
            <person name="Jarett J.K."/>
            <person name="Geller-Mcgrath D.E."/>
            <person name="Sieber C.M."/>
            <person name="Emerson J.B."/>
            <person name="Anantharaman K."/>
            <person name="Thomas B.C."/>
            <person name="Malmstrom R."/>
            <person name="Stieglmeier M."/>
            <person name="Klingl A."/>
            <person name="Woyke T."/>
            <person name="Ryan C.M."/>
            <person name="Banfield J.F."/>
        </authorList>
    </citation>
    <scope>NUCLEOTIDE SEQUENCE [LARGE SCALE GENOMIC DNA]</scope>
    <source>
        <strain evidence="5">CG11_big_fil_rev_8_21_14_0_20_45_26</strain>
    </source>
</reference>
<dbReference type="PRINTS" id="PR00061">
    <property type="entry name" value="RIBOSOMALL19"/>
</dbReference>
<gene>
    <name evidence="5" type="ORF">COV74_08540</name>
</gene>
<protein>
    <recommendedName>
        <fullName evidence="4">50S ribosomal protein L19</fullName>
    </recommendedName>
</protein>
<evidence type="ECO:0000256" key="3">
    <source>
        <dbReference type="ARBA" id="ARBA00023274"/>
    </source>
</evidence>
<dbReference type="GO" id="GO:0006412">
    <property type="term" value="P:translation"/>
    <property type="evidence" value="ECO:0007669"/>
    <property type="project" value="InterPro"/>
</dbReference>
<evidence type="ECO:0000313" key="5">
    <source>
        <dbReference type="EMBL" id="PIQ85528.1"/>
    </source>
</evidence>
<comment type="caution">
    <text evidence="5">The sequence shown here is derived from an EMBL/GenBank/DDBJ whole genome shotgun (WGS) entry which is preliminary data.</text>
</comment>
<dbReference type="Gene3D" id="2.30.30.790">
    <property type="match status" value="1"/>
</dbReference>
<evidence type="ECO:0000256" key="4">
    <source>
        <dbReference type="RuleBase" id="RU000559"/>
    </source>
</evidence>
<dbReference type="InterPro" id="IPR008991">
    <property type="entry name" value="Translation_prot_SH3-like_sf"/>
</dbReference>
<dbReference type="EMBL" id="PCVY01000065">
    <property type="protein sequence ID" value="PIQ85528.1"/>
    <property type="molecule type" value="Genomic_DNA"/>
</dbReference>
<keyword evidence="3 4" id="KW-0687">Ribonucleoprotein</keyword>
<dbReference type="Proteomes" id="UP000230859">
    <property type="component" value="Unassembled WGS sequence"/>
</dbReference>
<dbReference type="InterPro" id="IPR001857">
    <property type="entry name" value="Ribosomal_bL19"/>
</dbReference>
<dbReference type="Pfam" id="PF01245">
    <property type="entry name" value="Ribosomal_L19"/>
    <property type="match status" value="1"/>
</dbReference>
<evidence type="ECO:0000256" key="1">
    <source>
        <dbReference type="ARBA" id="ARBA00005781"/>
    </source>
</evidence>
<proteinExistence type="inferred from homology"/>
<dbReference type="NCBIfam" id="TIGR01024">
    <property type="entry name" value="rplS_bact"/>
    <property type="match status" value="1"/>
</dbReference>
<sequence length="107" mass="12234">MSKIELIEKTYLKKDLPNFKTGDTVQVSIRVKEGDKTRLQSFEGIVIRRRGQGMGASFTVLRDARGDIVEKIFPLHSPSIEKIKVIKKGNVRRSRLYYLRQKKAGTA</sequence>
<name>A0A2H0LME4_9BACT</name>